<dbReference type="SFLD" id="SFLDG01151">
    <property type="entry name" value="Main.2:_Nu-like"/>
    <property type="match status" value="1"/>
</dbReference>
<feature type="domain" description="GST C-terminal" evidence="5">
    <location>
        <begin position="96"/>
        <end position="194"/>
    </location>
</feature>
<dbReference type="PROSITE" id="PS50405">
    <property type="entry name" value="GST_CTER"/>
    <property type="match status" value="1"/>
</dbReference>
<dbReference type="PANTHER" id="PTHR44051:SF8">
    <property type="entry name" value="GLUTATHIONE S-TRANSFERASE GSTA"/>
    <property type="match status" value="1"/>
</dbReference>
<evidence type="ECO:0000256" key="3">
    <source>
        <dbReference type="SAM" id="Phobius"/>
    </source>
</evidence>
<dbReference type="OrthoDB" id="422574at2759"/>
<keyword evidence="7" id="KW-1185">Reference proteome</keyword>
<accession>A0A1Y2CFQ3</accession>
<feature type="transmembrane region" description="Helical" evidence="3">
    <location>
        <begin position="270"/>
        <end position="292"/>
    </location>
</feature>
<organism evidence="6 7">
    <name type="scientific">Rhizoclosmatium globosum</name>
    <dbReference type="NCBI Taxonomy" id="329046"/>
    <lineage>
        <taxon>Eukaryota</taxon>
        <taxon>Fungi</taxon>
        <taxon>Fungi incertae sedis</taxon>
        <taxon>Chytridiomycota</taxon>
        <taxon>Chytridiomycota incertae sedis</taxon>
        <taxon>Chytridiomycetes</taxon>
        <taxon>Chytridiales</taxon>
        <taxon>Chytriomycetaceae</taxon>
        <taxon>Rhizoclosmatium</taxon>
    </lineage>
</organism>
<dbReference type="Pfam" id="PF00043">
    <property type="entry name" value="GST_C"/>
    <property type="match status" value="1"/>
</dbReference>
<evidence type="ECO:0000256" key="2">
    <source>
        <dbReference type="RuleBase" id="RU003494"/>
    </source>
</evidence>
<dbReference type="GO" id="GO:0016740">
    <property type="term" value="F:transferase activity"/>
    <property type="evidence" value="ECO:0007669"/>
    <property type="project" value="UniProtKB-KW"/>
</dbReference>
<dbReference type="InterPro" id="IPR036282">
    <property type="entry name" value="Glutathione-S-Trfase_C_sf"/>
</dbReference>
<keyword evidence="6" id="KW-0808">Transferase</keyword>
<dbReference type="SFLD" id="SFLDG00358">
    <property type="entry name" value="Main_(cytGST)"/>
    <property type="match status" value="1"/>
</dbReference>
<dbReference type="AlphaFoldDB" id="A0A1Y2CFQ3"/>
<dbReference type="InterPro" id="IPR010987">
    <property type="entry name" value="Glutathione-S-Trfase_C-like"/>
</dbReference>
<evidence type="ECO:0000256" key="1">
    <source>
        <dbReference type="ARBA" id="ARBA00007409"/>
    </source>
</evidence>
<dbReference type="PROSITE" id="PS50404">
    <property type="entry name" value="GST_NTER"/>
    <property type="match status" value="1"/>
</dbReference>
<name>A0A1Y2CFQ3_9FUNG</name>
<dbReference type="Proteomes" id="UP000193642">
    <property type="component" value="Unassembled WGS sequence"/>
</dbReference>
<keyword evidence="3" id="KW-1133">Transmembrane helix</keyword>
<sequence length="294" mass="32626">MGSGITLYTVGTPNGQKASIALEELKEHYNLEYKHYAIDFDKNEQKAEWFLKINPNGKIPAIVDHNRGDFAVFESGAILLYLVEHYDPEHVLFPEEANEKSEVIQWIMWQMAGLGPMQAQATYFSKFATEKVPFAIDRFKDECHRLYAVLEKHLSSGGRKYIAADRFTIADICSFGWIAGHYVYTGLTLKDYPHEINLPLLFPTYTLPNIMRTHGLFVLSIGSFVTLTCVLLGAVAVSASGPQRNQGLSTAQSTAIATVAFKEVLSTVSIFANGFMFTLFSAALLSIAVVAIPI</sequence>
<dbReference type="CDD" id="cd03048">
    <property type="entry name" value="GST_N_Ure2p_like"/>
    <property type="match status" value="1"/>
</dbReference>
<dbReference type="EMBL" id="MCGO01000018">
    <property type="protein sequence ID" value="ORY45880.1"/>
    <property type="molecule type" value="Genomic_DNA"/>
</dbReference>
<dbReference type="PANTHER" id="PTHR44051">
    <property type="entry name" value="GLUTATHIONE S-TRANSFERASE-RELATED"/>
    <property type="match status" value="1"/>
</dbReference>
<dbReference type="SFLD" id="SFLDS00019">
    <property type="entry name" value="Glutathione_Transferase_(cytos"/>
    <property type="match status" value="1"/>
</dbReference>
<dbReference type="InterPro" id="IPR036249">
    <property type="entry name" value="Thioredoxin-like_sf"/>
</dbReference>
<feature type="domain" description="GST N-terminal" evidence="4">
    <location>
        <begin position="6"/>
        <end position="90"/>
    </location>
</feature>
<dbReference type="Gene3D" id="1.20.1050.10">
    <property type="match status" value="1"/>
</dbReference>
<feature type="transmembrane region" description="Helical" evidence="3">
    <location>
        <begin position="216"/>
        <end position="239"/>
    </location>
</feature>
<evidence type="ECO:0000259" key="4">
    <source>
        <dbReference type="PROSITE" id="PS50404"/>
    </source>
</evidence>
<dbReference type="InterPro" id="IPR004045">
    <property type="entry name" value="Glutathione_S-Trfase_N"/>
</dbReference>
<keyword evidence="3" id="KW-0472">Membrane</keyword>
<dbReference type="SUPFAM" id="SSF52833">
    <property type="entry name" value="Thioredoxin-like"/>
    <property type="match status" value="1"/>
</dbReference>
<dbReference type="Pfam" id="PF02798">
    <property type="entry name" value="GST_N"/>
    <property type="match status" value="1"/>
</dbReference>
<dbReference type="SUPFAM" id="SSF47616">
    <property type="entry name" value="GST C-terminal domain-like"/>
    <property type="match status" value="1"/>
</dbReference>
<evidence type="ECO:0000259" key="5">
    <source>
        <dbReference type="PROSITE" id="PS50405"/>
    </source>
</evidence>
<protein>
    <submittedName>
        <fullName evidence="6">Glutathione S-transferase</fullName>
    </submittedName>
</protein>
<dbReference type="InterPro" id="IPR040079">
    <property type="entry name" value="Glutathione_S-Trfase"/>
</dbReference>
<evidence type="ECO:0000313" key="6">
    <source>
        <dbReference type="EMBL" id="ORY45880.1"/>
    </source>
</evidence>
<gene>
    <name evidence="6" type="ORF">BCR33DRAFT_784015</name>
</gene>
<dbReference type="InterPro" id="IPR004046">
    <property type="entry name" value="GST_C"/>
</dbReference>
<proteinExistence type="inferred from homology"/>
<comment type="similarity">
    <text evidence="1 2">Belongs to the GST superfamily.</text>
</comment>
<evidence type="ECO:0000313" key="7">
    <source>
        <dbReference type="Proteomes" id="UP000193642"/>
    </source>
</evidence>
<dbReference type="STRING" id="329046.A0A1Y2CFQ3"/>
<comment type="caution">
    <text evidence="6">The sequence shown here is derived from an EMBL/GenBank/DDBJ whole genome shotgun (WGS) entry which is preliminary data.</text>
</comment>
<reference evidence="6 7" key="1">
    <citation type="submission" date="2016-07" db="EMBL/GenBank/DDBJ databases">
        <title>Pervasive Adenine N6-methylation of Active Genes in Fungi.</title>
        <authorList>
            <consortium name="DOE Joint Genome Institute"/>
            <person name="Mondo S.J."/>
            <person name="Dannebaum R.O."/>
            <person name="Kuo R.C."/>
            <person name="Labutti K."/>
            <person name="Haridas S."/>
            <person name="Kuo A."/>
            <person name="Salamov A."/>
            <person name="Ahrendt S.R."/>
            <person name="Lipzen A."/>
            <person name="Sullivan W."/>
            <person name="Andreopoulos W.B."/>
            <person name="Clum A."/>
            <person name="Lindquist E."/>
            <person name="Daum C."/>
            <person name="Ramamoorthy G.K."/>
            <person name="Gryganskyi A."/>
            <person name="Culley D."/>
            <person name="Magnuson J.K."/>
            <person name="James T.Y."/>
            <person name="O'Malley M.A."/>
            <person name="Stajich J.E."/>
            <person name="Spatafora J.W."/>
            <person name="Visel A."/>
            <person name="Grigoriev I.V."/>
        </authorList>
    </citation>
    <scope>NUCLEOTIDE SEQUENCE [LARGE SCALE GENOMIC DNA]</scope>
    <source>
        <strain evidence="6 7">JEL800</strain>
    </source>
</reference>
<dbReference type="Gene3D" id="3.40.30.10">
    <property type="entry name" value="Glutaredoxin"/>
    <property type="match status" value="1"/>
</dbReference>
<keyword evidence="3" id="KW-0812">Transmembrane</keyword>